<evidence type="ECO:0000259" key="18">
    <source>
        <dbReference type="SMART" id="SM00382"/>
    </source>
</evidence>
<dbReference type="InterPro" id="IPR003960">
    <property type="entry name" value="ATPase_AAA_CS"/>
</dbReference>
<feature type="compositionally biased region" description="Polar residues" evidence="17">
    <location>
        <begin position="614"/>
        <end position="624"/>
    </location>
</feature>
<dbReference type="PANTHER" id="PTHR23076:SF97">
    <property type="entry name" value="ATP-DEPENDENT ZINC METALLOPROTEASE YME1L1"/>
    <property type="match status" value="1"/>
</dbReference>
<dbReference type="GO" id="GO:0016887">
    <property type="term" value="F:ATP hydrolysis activity"/>
    <property type="evidence" value="ECO:0007669"/>
    <property type="project" value="UniProtKB-UniRule"/>
</dbReference>
<dbReference type="Pfam" id="PF00004">
    <property type="entry name" value="AAA"/>
    <property type="match status" value="1"/>
</dbReference>
<dbReference type="Pfam" id="PF01434">
    <property type="entry name" value="Peptidase_M41"/>
    <property type="match status" value="1"/>
</dbReference>
<feature type="transmembrane region" description="Helical" evidence="15">
    <location>
        <begin position="7"/>
        <end position="26"/>
    </location>
</feature>
<keyword evidence="4 15" id="KW-0645">Protease</keyword>
<dbReference type="AlphaFoldDB" id="A0AAU9EY15"/>
<keyword evidence="3 15" id="KW-1003">Cell membrane</keyword>
<dbReference type="EC" id="3.4.24.-" evidence="15"/>
<evidence type="ECO:0000313" key="20">
    <source>
        <dbReference type="Proteomes" id="UP001366166"/>
    </source>
</evidence>
<dbReference type="InterPro" id="IPR027417">
    <property type="entry name" value="P-loop_NTPase"/>
</dbReference>
<evidence type="ECO:0000256" key="14">
    <source>
        <dbReference type="ARBA" id="ARBA00061570"/>
    </source>
</evidence>
<dbReference type="GO" id="GO:0005886">
    <property type="term" value="C:plasma membrane"/>
    <property type="evidence" value="ECO:0007669"/>
    <property type="project" value="UniProtKB-SubCell"/>
</dbReference>
<dbReference type="GO" id="GO:0006508">
    <property type="term" value="P:proteolysis"/>
    <property type="evidence" value="ECO:0007669"/>
    <property type="project" value="UniProtKB-KW"/>
</dbReference>
<dbReference type="EMBL" id="AP028679">
    <property type="protein sequence ID" value="BEQ15291.1"/>
    <property type="molecule type" value="Genomic_DNA"/>
</dbReference>
<evidence type="ECO:0000256" key="16">
    <source>
        <dbReference type="RuleBase" id="RU003651"/>
    </source>
</evidence>
<dbReference type="Gene3D" id="3.30.720.210">
    <property type="match status" value="1"/>
</dbReference>
<evidence type="ECO:0000256" key="9">
    <source>
        <dbReference type="ARBA" id="ARBA00022833"/>
    </source>
</evidence>
<dbReference type="InterPro" id="IPR041569">
    <property type="entry name" value="AAA_lid_3"/>
</dbReference>
<gene>
    <name evidence="15 19" type="primary">ftsH</name>
    <name evidence="19" type="ORF">FAK_23570</name>
</gene>
<evidence type="ECO:0000256" key="12">
    <source>
        <dbReference type="ARBA" id="ARBA00023049"/>
    </source>
</evidence>
<dbReference type="InterPro" id="IPR003593">
    <property type="entry name" value="AAA+_ATPase"/>
</dbReference>
<evidence type="ECO:0000256" key="10">
    <source>
        <dbReference type="ARBA" id="ARBA00022840"/>
    </source>
</evidence>
<dbReference type="InterPro" id="IPR005936">
    <property type="entry name" value="FtsH"/>
</dbReference>
<evidence type="ECO:0000256" key="15">
    <source>
        <dbReference type="HAMAP-Rule" id="MF_01458"/>
    </source>
</evidence>
<keyword evidence="10 15" id="KW-0067">ATP-binding</keyword>
<evidence type="ECO:0000256" key="8">
    <source>
        <dbReference type="ARBA" id="ARBA00022801"/>
    </source>
</evidence>
<dbReference type="KEGG" id="dmp:FAK_23570"/>
<evidence type="ECO:0000256" key="3">
    <source>
        <dbReference type="ARBA" id="ARBA00022475"/>
    </source>
</evidence>
<feature type="region of interest" description="Disordered" evidence="17">
    <location>
        <begin position="599"/>
        <end position="624"/>
    </location>
</feature>
<evidence type="ECO:0000256" key="13">
    <source>
        <dbReference type="ARBA" id="ARBA00023136"/>
    </source>
</evidence>
<comment type="subcellular location">
    <subcellularLocation>
        <location evidence="15">Cell membrane</location>
        <topology evidence="15">Multi-pass membrane protein</topology>
        <orientation evidence="15">Cytoplasmic side</orientation>
    </subcellularLocation>
    <subcellularLocation>
        <location evidence="1">Membrane</location>
    </subcellularLocation>
</comment>
<feature type="transmembrane region" description="Helical" evidence="15">
    <location>
        <begin position="105"/>
        <end position="123"/>
    </location>
</feature>
<dbReference type="InterPro" id="IPR011546">
    <property type="entry name" value="Pept_M41_FtsH_extracell"/>
</dbReference>
<protein>
    <recommendedName>
        <fullName evidence="15">ATP-dependent zinc metalloprotease FtsH</fullName>
        <ecNumber evidence="15">3.4.24.-</ecNumber>
    </recommendedName>
</protein>
<evidence type="ECO:0000256" key="5">
    <source>
        <dbReference type="ARBA" id="ARBA00022692"/>
    </source>
</evidence>
<keyword evidence="12 15" id="KW-0482">Metalloprotease</keyword>
<dbReference type="FunFam" id="3.40.50.300:FF:000001">
    <property type="entry name" value="ATP-dependent zinc metalloprotease FtsH"/>
    <property type="match status" value="1"/>
</dbReference>
<keyword evidence="7 15" id="KW-0547">Nucleotide-binding</keyword>
<evidence type="ECO:0000256" key="6">
    <source>
        <dbReference type="ARBA" id="ARBA00022723"/>
    </source>
</evidence>
<evidence type="ECO:0000256" key="1">
    <source>
        <dbReference type="ARBA" id="ARBA00004370"/>
    </source>
</evidence>
<keyword evidence="5 15" id="KW-0812">Transmembrane</keyword>
<dbReference type="PROSITE" id="PS00674">
    <property type="entry name" value="AAA"/>
    <property type="match status" value="1"/>
</dbReference>
<feature type="binding site" evidence="15">
    <location>
        <position position="419"/>
    </location>
    <ligand>
        <name>Zn(2+)</name>
        <dbReference type="ChEBI" id="CHEBI:29105"/>
        <note>catalytic</note>
    </ligand>
</feature>
<evidence type="ECO:0000256" key="2">
    <source>
        <dbReference type="ARBA" id="ARBA00010044"/>
    </source>
</evidence>
<dbReference type="Gene3D" id="3.40.50.300">
    <property type="entry name" value="P-loop containing nucleotide triphosphate hydrolases"/>
    <property type="match status" value="1"/>
</dbReference>
<comment type="similarity">
    <text evidence="2 15">In the C-terminal section; belongs to the peptidase M41 family.</text>
</comment>
<organism evidence="19 20">
    <name type="scientific">Desulfoferula mesophila</name>
    <dbReference type="NCBI Taxonomy" id="3058419"/>
    <lineage>
        <taxon>Bacteria</taxon>
        <taxon>Pseudomonadati</taxon>
        <taxon>Thermodesulfobacteriota</taxon>
        <taxon>Desulfarculia</taxon>
        <taxon>Desulfarculales</taxon>
        <taxon>Desulfarculaceae</taxon>
        <taxon>Desulfoferula</taxon>
    </lineage>
</organism>
<evidence type="ECO:0000256" key="17">
    <source>
        <dbReference type="SAM" id="MobiDB-lite"/>
    </source>
</evidence>
<dbReference type="InterPro" id="IPR003959">
    <property type="entry name" value="ATPase_AAA_core"/>
</dbReference>
<dbReference type="GO" id="GO:0004176">
    <property type="term" value="F:ATP-dependent peptidase activity"/>
    <property type="evidence" value="ECO:0007669"/>
    <property type="project" value="InterPro"/>
</dbReference>
<keyword evidence="20" id="KW-1185">Reference proteome</keyword>
<dbReference type="Proteomes" id="UP001366166">
    <property type="component" value="Chromosome"/>
</dbReference>
<name>A0AAU9EY15_9BACT</name>
<evidence type="ECO:0000256" key="4">
    <source>
        <dbReference type="ARBA" id="ARBA00022670"/>
    </source>
</evidence>
<accession>A0AAU9EY15</accession>
<dbReference type="SMART" id="SM00382">
    <property type="entry name" value="AAA"/>
    <property type="match status" value="1"/>
</dbReference>
<evidence type="ECO:0000313" key="19">
    <source>
        <dbReference type="EMBL" id="BEQ15291.1"/>
    </source>
</evidence>
<comment type="subunit">
    <text evidence="15">Homohexamer.</text>
</comment>
<comment type="function">
    <text evidence="15">Acts as a processive, ATP-dependent zinc metallopeptidase for both cytoplasmic and membrane proteins. Plays a role in the quality control of integral membrane proteins.</text>
</comment>
<dbReference type="SUPFAM" id="SSF140990">
    <property type="entry name" value="FtsH protease domain-like"/>
    <property type="match status" value="1"/>
</dbReference>
<evidence type="ECO:0000256" key="7">
    <source>
        <dbReference type="ARBA" id="ARBA00022741"/>
    </source>
</evidence>
<comment type="similarity">
    <text evidence="16">Belongs to the AAA ATPase family.</text>
</comment>
<dbReference type="Pfam" id="PF06480">
    <property type="entry name" value="FtsH_ext"/>
    <property type="match status" value="1"/>
</dbReference>
<feature type="binding site" evidence="15">
    <location>
        <position position="492"/>
    </location>
    <ligand>
        <name>Zn(2+)</name>
        <dbReference type="ChEBI" id="CHEBI:29105"/>
        <note>catalytic</note>
    </ligand>
</feature>
<keyword evidence="13 15" id="KW-0472">Membrane</keyword>
<dbReference type="Pfam" id="PF17862">
    <property type="entry name" value="AAA_lid_3"/>
    <property type="match status" value="1"/>
</dbReference>
<dbReference type="PANTHER" id="PTHR23076">
    <property type="entry name" value="METALLOPROTEASE M41 FTSH"/>
    <property type="match status" value="1"/>
</dbReference>
<comment type="cofactor">
    <cofactor evidence="15">
        <name>Zn(2+)</name>
        <dbReference type="ChEBI" id="CHEBI:29105"/>
    </cofactor>
    <text evidence="15">Binds 1 zinc ion per subunit.</text>
</comment>
<feature type="domain" description="AAA+ ATPase" evidence="18">
    <location>
        <begin position="185"/>
        <end position="324"/>
    </location>
</feature>
<dbReference type="SUPFAM" id="SSF52540">
    <property type="entry name" value="P-loop containing nucleoside triphosphate hydrolases"/>
    <property type="match status" value="1"/>
</dbReference>
<evidence type="ECO:0000256" key="11">
    <source>
        <dbReference type="ARBA" id="ARBA00022989"/>
    </source>
</evidence>
<dbReference type="FunFam" id="1.20.58.760:FF:000001">
    <property type="entry name" value="ATP-dependent zinc metalloprotease FtsH"/>
    <property type="match status" value="1"/>
</dbReference>
<dbReference type="InterPro" id="IPR000642">
    <property type="entry name" value="Peptidase_M41"/>
</dbReference>
<dbReference type="Gene3D" id="1.20.58.760">
    <property type="entry name" value="Peptidase M41"/>
    <property type="match status" value="1"/>
</dbReference>
<dbReference type="RefSeq" id="WP_338599507.1">
    <property type="nucleotide sequence ID" value="NZ_AP028679.1"/>
</dbReference>
<dbReference type="HAMAP" id="MF_01458">
    <property type="entry name" value="FtsH"/>
    <property type="match status" value="1"/>
</dbReference>
<sequence length="624" mass="68992">MEKQHKFSIWYVLLGIWFVLILNNLISSQIGPKQIPYSQFLDQVRSDKVKEIAIGKDMISGKMLDDKGAEINFNTVRVSPDLAKELQGHEIEFRGEVESTFLRSLFSWMVPILLFMGVWWFMMKRMGPGQGVMNFAGNKAKIFAEEDIPTRFDDVAGVDEAKEELEEIVQFLRTPEKFSRLGGRMPKGVLLVGPPGTGKTLLSRAVAGEAGVPFFSISGSEFVELFVGMGAARVRDLFKQAREKAPCIVFIDELDALGKARGMSSMGGHDEREQTLQQLLVEMDGFDPRVGVIIMAATNRPEILDAALLRAGRFDRQVLVDKPDLNGRIAILEVHAKRIVLAKDVKLKNLAQRTPGLSGADLENILNEGALLAARANRDEVTMADLDEAVDRIVGGLEKRNRVINVEEKKRVAYHETGHALVAAFTPKADKVHKISIIPRGIAALGYTEQRPTEDRYLMATSELEGKVEVMLGGRVAEQIIFGEGSTGAANDLQRATDLVRAMLTQYGMGTTLGPVTYSRRNQPVFIPQDSGYAPPSQEYSEATAAALDDEIRRFMEKHEEKVHELLTKHRDLLENVAQRLLKVEVIDGKEFDALVKAEAKGNLPAPPPPDADNGTQQAPAPEA</sequence>
<dbReference type="GO" id="GO:0008270">
    <property type="term" value="F:zinc ion binding"/>
    <property type="evidence" value="ECO:0007669"/>
    <property type="project" value="UniProtKB-UniRule"/>
</dbReference>
<comment type="similarity">
    <text evidence="14 15">In the central section; belongs to the AAA ATPase family.</text>
</comment>
<keyword evidence="9 15" id="KW-0862">Zinc</keyword>
<dbReference type="NCBIfam" id="TIGR01241">
    <property type="entry name" value="FtsH_fam"/>
    <property type="match status" value="1"/>
</dbReference>
<dbReference type="GO" id="GO:0004222">
    <property type="term" value="F:metalloendopeptidase activity"/>
    <property type="evidence" value="ECO:0007669"/>
    <property type="project" value="InterPro"/>
</dbReference>
<dbReference type="GO" id="GO:0030163">
    <property type="term" value="P:protein catabolic process"/>
    <property type="evidence" value="ECO:0007669"/>
    <property type="project" value="UniProtKB-UniRule"/>
</dbReference>
<reference evidence="20" key="1">
    <citation type="journal article" date="2023" name="Arch. Microbiol.">
        <title>Desulfoferula mesophilus gen. nov. sp. nov., a mesophilic sulfate-reducing bacterium isolated from a brackish lake sediment.</title>
        <authorList>
            <person name="Watanabe T."/>
            <person name="Yabe T."/>
            <person name="Tsuji J.M."/>
            <person name="Fukui M."/>
        </authorList>
    </citation>
    <scope>NUCLEOTIDE SEQUENCE [LARGE SCALE GENOMIC DNA]</scope>
    <source>
        <strain evidence="20">12FAK</strain>
    </source>
</reference>
<dbReference type="InterPro" id="IPR037219">
    <property type="entry name" value="Peptidase_M41-like"/>
</dbReference>
<feature type="active site" evidence="15">
    <location>
        <position position="416"/>
    </location>
</feature>
<keyword evidence="11 15" id="KW-1133">Transmembrane helix</keyword>
<keyword evidence="6 15" id="KW-0479">Metal-binding</keyword>
<proteinExistence type="inferred from homology"/>
<dbReference type="CDD" id="cd19501">
    <property type="entry name" value="RecA-like_FtsH"/>
    <property type="match status" value="1"/>
</dbReference>
<feature type="binding site" evidence="15">
    <location>
        <begin position="193"/>
        <end position="200"/>
    </location>
    <ligand>
        <name>ATP</name>
        <dbReference type="ChEBI" id="CHEBI:30616"/>
    </ligand>
</feature>
<keyword evidence="8 15" id="KW-0378">Hydrolase</keyword>
<dbReference type="FunFam" id="1.10.8.60:FF:000001">
    <property type="entry name" value="ATP-dependent zinc metalloprotease FtsH"/>
    <property type="match status" value="1"/>
</dbReference>
<dbReference type="Gene3D" id="1.10.8.60">
    <property type="match status" value="1"/>
</dbReference>
<dbReference type="GO" id="GO:0005524">
    <property type="term" value="F:ATP binding"/>
    <property type="evidence" value="ECO:0007669"/>
    <property type="project" value="UniProtKB-UniRule"/>
</dbReference>
<feature type="binding site" evidence="15">
    <location>
        <position position="415"/>
    </location>
    <ligand>
        <name>Zn(2+)</name>
        <dbReference type="ChEBI" id="CHEBI:29105"/>
        <note>catalytic</note>
    </ligand>
</feature>